<comment type="caution">
    <text evidence="1">The sequence shown here is derived from an EMBL/GenBank/DDBJ whole genome shotgun (WGS) entry which is preliminary data.</text>
</comment>
<reference evidence="1" key="2">
    <citation type="submission" date="2023-02" db="EMBL/GenBank/DDBJ databases">
        <authorList>
            <person name="Swenson N.G."/>
            <person name="Wegrzyn J.L."/>
            <person name="Mcevoy S.L."/>
        </authorList>
    </citation>
    <scope>NUCLEOTIDE SEQUENCE</scope>
    <source>
        <strain evidence="1">91603</strain>
        <tissue evidence="1">Leaf</tissue>
    </source>
</reference>
<organism evidence="1 2">
    <name type="scientific">Acer negundo</name>
    <name type="common">Box elder</name>
    <dbReference type="NCBI Taxonomy" id="4023"/>
    <lineage>
        <taxon>Eukaryota</taxon>
        <taxon>Viridiplantae</taxon>
        <taxon>Streptophyta</taxon>
        <taxon>Embryophyta</taxon>
        <taxon>Tracheophyta</taxon>
        <taxon>Spermatophyta</taxon>
        <taxon>Magnoliopsida</taxon>
        <taxon>eudicotyledons</taxon>
        <taxon>Gunneridae</taxon>
        <taxon>Pentapetalae</taxon>
        <taxon>rosids</taxon>
        <taxon>malvids</taxon>
        <taxon>Sapindales</taxon>
        <taxon>Sapindaceae</taxon>
        <taxon>Hippocastanoideae</taxon>
        <taxon>Acereae</taxon>
        <taxon>Acer</taxon>
    </lineage>
</organism>
<accession>A0AAD5NQ89</accession>
<protein>
    <submittedName>
        <fullName evidence="1">Uncharacterized protein</fullName>
    </submittedName>
</protein>
<dbReference type="AlphaFoldDB" id="A0AAD5NQ89"/>
<evidence type="ECO:0000313" key="2">
    <source>
        <dbReference type="Proteomes" id="UP001064489"/>
    </source>
</evidence>
<sequence>MEAPRVETTAYITSICKNKQALVARAIQLAEGIQIGGAIQLVRDIQLTKTTQLDLAIQEVGFSFGVVVVGCKVMVGGCGRWVWSDLSQRMVVDGFGVTVVSREQQSKSVNAIPIVPISSAVIPVSMDIGFDLSLDLSAGQVVPYLDSLVQTVFTTVGLSSLQCPPIPYDAHWVRKDYYRSSQIPSSVGMKMMMAVGGGVRDGGGGEMENRNRNWNWRWFDWC</sequence>
<dbReference type="Proteomes" id="UP001064489">
    <property type="component" value="Chromosome 8"/>
</dbReference>
<reference evidence="1" key="1">
    <citation type="journal article" date="2022" name="Plant J.">
        <title>Strategies of tolerance reflected in two North American maple genomes.</title>
        <authorList>
            <person name="McEvoy S.L."/>
            <person name="Sezen U.U."/>
            <person name="Trouern-Trend A."/>
            <person name="McMahon S.M."/>
            <person name="Schaberg P.G."/>
            <person name="Yang J."/>
            <person name="Wegrzyn J.L."/>
            <person name="Swenson N.G."/>
        </authorList>
    </citation>
    <scope>NUCLEOTIDE SEQUENCE</scope>
    <source>
        <strain evidence="1">91603</strain>
    </source>
</reference>
<keyword evidence="2" id="KW-1185">Reference proteome</keyword>
<dbReference type="EMBL" id="JAJSOW010000103">
    <property type="protein sequence ID" value="KAI9174275.1"/>
    <property type="molecule type" value="Genomic_DNA"/>
</dbReference>
<gene>
    <name evidence="1" type="ORF">LWI28_014912</name>
</gene>
<proteinExistence type="predicted"/>
<name>A0AAD5NQ89_ACENE</name>
<evidence type="ECO:0000313" key="1">
    <source>
        <dbReference type="EMBL" id="KAI9174275.1"/>
    </source>
</evidence>